<keyword evidence="6" id="KW-1185">Reference proteome</keyword>
<dbReference type="InterPro" id="IPR026891">
    <property type="entry name" value="Fn3-like"/>
</dbReference>
<reference evidence="6" key="1">
    <citation type="journal article" date="2015" name="Nat. Plants">
        <title>Genome expansion of Arabis alpina linked with retrotransposition and reduced symmetric DNA methylation.</title>
        <authorList>
            <person name="Willing E.M."/>
            <person name="Rawat V."/>
            <person name="Mandakova T."/>
            <person name="Maumus F."/>
            <person name="James G.V."/>
            <person name="Nordstroem K.J."/>
            <person name="Becker C."/>
            <person name="Warthmann N."/>
            <person name="Chica C."/>
            <person name="Szarzynska B."/>
            <person name="Zytnicki M."/>
            <person name="Albani M.C."/>
            <person name="Kiefer C."/>
            <person name="Bergonzi S."/>
            <person name="Castaings L."/>
            <person name="Mateos J.L."/>
            <person name="Berns M.C."/>
            <person name="Bujdoso N."/>
            <person name="Piofczyk T."/>
            <person name="de Lorenzo L."/>
            <person name="Barrero-Sicilia C."/>
            <person name="Mateos I."/>
            <person name="Piednoel M."/>
            <person name="Hagmann J."/>
            <person name="Chen-Min-Tao R."/>
            <person name="Iglesias-Fernandez R."/>
            <person name="Schuster S.C."/>
            <person name="Alonso-Blanco C."/>
            <person name="Roudier F."/>
            <person name="Carbonero P."/>
            <person name="Paz-Ares J."/>
            <person name="Davis S.J."/>
            <person name="Pecinka A."/>
            <person name="Quesneville H."/>
            <person name="Colot V."/>
            <person name="Lysak M.A."/>
            <person name="Weigel D."/>
            <person name="Coupland G."/>
            <person name="Schneeberger K."/>
        </authorList>
    </citation>
    <scope>NUCLEOTIDE SEQUENCE [LARGE SCALE GENOMIC DNA]</scope>
    <source>
        <strain evidence="6">cv. Pajares</strain>
    </source>
</reference>
<keyword evidence="3" id="KW-0326">Glycosidase</keyword>
<dbReference type="Gramene" id="KFK31135">
    <property type="protein sequence ID" value="KFK31135"/>
    <property type="gene ID" value="AALP_AA6G072500"/>
</dbReference>
<feature type="domain" description="Fibronectin type III-like" evidence="4">
    <location>
        <begin position="168"/>
        <end position="240"/>
    </location>
</feature>
<dbReference type="GO" id="GO:0009505">
    <property type="term" value="C:plant-type cell wall"/>
    <property type="evidence" value="ECO:0007669"/>
    <property type="project" value="TreeGrafter"/>
</dbReference>
<organism evidence="5 6">
    <name type="scientific">Arabis alpina</name>
    <name type="common">Alpine rock-cress</name>
    <dbReference type="NCBI Taxonomy" id="50452"/>
    <lineage>
        <taxon>Eukaryota</taxon>
        <taxon>Viridiplantae</taxon>
        <taxon>Streptophyta</taxon>
        <taxon>Embryophyta</taxon>
        <taxon>Tracheophyta</taxon>
        <taxon>Spermatophyta</taxon>
        <taxon>Magnoliopsida</taxon>
        <taxon>eudicotyledons</taxon>
        <taxon>Gunneridae</taxon>
        <taxon>Pentapetalae</taxon>
        <taxon>rosids</taxon>
        <taxon>malvids</taxon>
        <taxon>Brassicales</taxon>
        <taxon>Brassicaceae</taxon>
        <taxon>Arabideae</taxon>
        <taxon>Arabis</taxon>
    </lineage>
</organism>
<dbReference type="eggNOG" id="ENOG502QQ55">
    <property type="taxonomic scope" value="Eukaryota"/>
</dbReference>
<evidence type="ECO:0000256" key="2">
    <source>
        <dbReference type="ARBA" id="ARBA00022801"/>
    </source>
</evidence>
<dbReference type="PANTHER" id="PTHR42721">
    <property type="entry name" value="SUGAR HYDROLASE-RELATED"/>
    <property type="match status" value="1"/>
</dbReference>
<protein>
    <recommendedName>
        <fullName evidence="4">Fibronectin type III-like domain-containing protein</fullName>
    </recommendedName>
</protein>
<sequence>MPSGLVWMRRNFRLGEFLSKSISGSNQSSIAKVAKKPVVLVLICGGPVDVSFATNNAKIGSIIWAGYPGEAGGIALAEILFGDHNPGGRLPMTWYPQSFVNVKMTDMRMRSASGYPGRTYRFYKVAKPNSVDSIRYALVSEMGEHGCNTAKTKVSVTVENQGEMSGKHLVLMFARHERGGEDGKRAEKQLVGFKSIVLSNGEKAEIEFEISLCEHLSRANEVGVMVVEEGKYFLTVGDSELPLTVDL</sequence>
<dbReference type="OrthoDB" id="47059at2759"/>
<dbReference type="PANTHER" id="PTHR42721:SF3">
    <property type="entry name" value="BETA-D-XYLOSIDASE 5-RELATED"/>
    <property type="match status" value="1"/>
</dbReference>
<evidence type="ECO:0000313" key="6">
    <source>
        <dbReference type="Proteomes" id="UP000029120"/>
    </source>
</evidence>
<dbReference type="GO" id="GO:0046556">
    <property type="term" value="F:alpha-L-arabinofuranosidase activity"/>
    <property type="evidence" value="ECO:0007669"/>
    <property type="project" value="TreeGrafter"/>
</dbReference>
<dbReference type="Pfam" id="PF01915">
    <property type="entry name" value="Glyco_hydro_3_C"/>
    <property type="match status" value="1"/>
</dbReference>
<dbReference type="InterPro" id="IPR013783">
    <property type="entry name" value="Ig-like_fold"/>
</dbReference>
<dbReference type="Proteomes" id="UP000029120">
    <property type="component" value="Chromosome 6"/>
</dbReference>
<name>A0A087GMN3_ARAAL</name>
<dbReference type="AlphaFoldDB" id="A0A087GMN3"/>
<dbReference type="GO" id="GO:0031222">
    <property type="term" value="P:arabinan catabolic process"/>
    <property type="evidence" value="ECO:0007669"/>
    <property type="project" value="TreeGrafter"/>
</dbReference>
<dbReference type="Gene3D" id="2.60.40.10">
    <property type="entry name" value="Immunoglobulins"/>
    <property type="match status" value="1"/>
</dbReference>
<proteinExistence type="inferred from homology"/>
<dbReference type="SMART" id="SM01217">
    <property type="entry name" value="Fn3_like"/>
    <property type="match status" value="1"/>
</dbReference>
<dbReference type="InterPro" id="IPR044993">
    <property type="entry name" value="BXL"/>
</dbReference>
<accession>A0A087GMN3</accession>
<dbReference type="InterPro" id="IPR036881">
    <property type="entry name" value="Glyco_hydro_3_C_sf"/>
</dbReference>
<evidence type="ECO:0000313" key="5">
    <source>
        <dbReference type="EMBL" id="KFK31135.1"/>
    </source>
</evidence>
<evidence type="ECO:0000256" key="3">
    <source>
        <dbReference type="ARBA" id="ARBA00023295"/>
    </source>
</evidence>
<dbReference type="Pfam" id="PF14310">
    <property type="entry name" value="Fn3-like"/>
    <property type="match status" value="1"/>
</dbReference>
<comment type="similarity">
    <text evidence="1">Belongs to the glycosyl hydrolase 3 family.</text>
</comment>
<dbReference type="Gene3D" id="3.40.50.1700">
    <property type="entry name" value="Glycoside hydrolase family 3 C-terminal domain"/>
    <property type="match status" value="1"/>
</dbReference>
<dbReference type="OMA" id="YEMEAGQ"/>
<keyword evidence="2" id="KW-0378">Hydrolase</keyword>
<dbReference type="InterPro" id="IPR002772">
    <property type="entry name" value="Glyco_hydro_3_C"/>
</dbReference>
<evidence type="ECO:0000256" key="1">
    <source>
        <dbReference type="ARBA" id="ARBA00005336"/>
    </source>
</evidence>
<gene>
    <name evidence="5" type="ordered locus">AALP_Aa6g072500</name>
</gene>
<evidence type="ECO:0000259" key="4">
    <source>
        <dbReference type="SMART" id="SM01217"/>
    </source>
</evidence>
<dbReference type="GO" id="GO:0009044">
    <property type="term" value="F:xylan 1,4-beta-xylosidase activity"/>
    <property type="evidence" value="ECO:0007669"/>
    <property type="project" value="InterPro"/>
</dbReference>
<dbReference type="SUPFAM" id="SSF52279">
    <property type="entry name" value="Beta-D-glucan exohydrolase, C-terminal domain"/>
    <property type="match status" value="1"/>
</dbReference>
<dbReference type="GO" id="GO:0045493">
    <property type="term" value="P:xylan catabolic process"/>
    <property type="evidence" value="ECO:0007669"/>
    <property type="project" value="InterPro"/>
</dbReference>
<dbReference type="EMBL" id="CM002874">
    <property type="protein sequence ID" value="KFK31135.1"/>
    <property type="molecule type" value="Genomic_DNA"/>
</dbReference>